<feature type="transmembrane region" description="Helical" evidence="8">
    <location>
        <begin position="433"/>
        <end position="457"/>
    </location>
</feature>
<evidence type="ECO:0000256" key="6">
    <source>
        <dbReference type="ARBA" id="ARBA00022989"/>
    </source>
</evidence>
<keyword evidence="11" id="KW-1185">Reference proteome</keyword>
<evidence type="ECO:0000256" key="5">
    <source>
        <dbReference type="ARBA" id="ARBA00022692"/>
    </source>
</evidence>
<evidence type="ECO:0000313" key="10">
    <source>
        <dbReference type="EMBL" id="NAS20605.1"/>
    </source>
</evidence>
<feature type="transmembrane region" description="Helical" evidence="8">
    <location>
        <begin position="166"/>
        <end position="185"/>
    </location>
</feature>
<dbReference type="PANTHER" id="PTHR42718:SF9">
    <property type="entry name" value="MAJOR FACILITATOR SUPERFAMILY MULTIDRUG TRANSPORTER MFSC"/>
    <property type="match status" value="1"/>
</dbReference>
<evidence type="ECO:0000256" key="7">
    <source>
        <dbReference type="ARBA" id="ARBA00023136"/>
    </source>
</evidence>
<evidence type="ECO:0000256" key="1">
    <source>
        <dbReference type="ARBA" id="ARBA00004651"/>
    </source>
</evidence>
<feature type="transmembrane region" description="Helical" evidence="8">
    <location>
        <begin position="197"/>
        <end position="216"/>
    </location>
</feature>
<feature type="transmembrane region" description="Helical" evidence="8">
    <location>
        <begin position="331"/>
        <end position="349"/>
    </location>
</feature>
<feature type="transmembrane region" description="Helical" evidence="8">
    <location>
        <begin position="403"/>
        <end position="427"/>
    </location>
</feature>
<feature type="transmembrane region" description="Helical" evidence="8">
    <location>
        <begin position="361"/>
        <end position="382"/>
    </location>
</feature>
<dbReference type="InterPro" id="IPR036259">
    <property type="entry name" value="MFS_trans_sf"/>
</dbReference>
<dbReference type="Gene3D" id="1.20.1720.10">
    <property type="entry name" value="Multidrug resistance protein D"/>
    <property type="match status" value="1"/>
</dbReference>
<dbReference type="Proteomes" id="UP000479526">
    <property type="component" value="Unassembled WGS sequence"/>
</dbReference>
<dbReference type="AlphaFoldDB" id="A0A7C9J0F9"/>
<feature type="transmembrane region" description="Helical" evidence="8">
    <location>
        <begin position="135"/>
        <end position="154"/>
    </location>
</feature>
<dbReference type="EMBL" id="WXEW01000001">
    <property type="protein sequence ID" value="NAS20605.1"/>
    <property type="molecule type" value="Genomic_DNA"/>
</dbReference>
<dbReference type="InterPro" id="IPR020846">
    <property type="entry name" value="MFS_dom"/>
</dbReference>
<keyword evidence="6 8" id="KW-1133">Transmembrane helix</keyword>
<feature type="transmembrane region" description="Helical" evidence="8">
    <location>
        <begin position="80"/>
        <end position="97"/>
    </location>
</feature>
<evidence type="ECO:0000256" key="3">
    <source>
        <dbReference type="ARBA" id="ARBA00022448"/>
    </source>
</evidence>
<comment type="subcellular location">
    <subcellularLocation>
        <location evidence="1">Cell membrane</location>
        <topology evidence="1">Multi-pass membrane protein</topology>
    </subcellularLocation>
</comment>
<dbReference type="Gene3D" id="1.20.1250.20">
    <property type="entry name" value="MFS general substrate transporter like domains"/>
    <property type="match status" value="1"/>
</dbReference>
<proteinExistence type="inferred from homology"/>
<dbReference type="PROSITE" id="PS50850">
    <property type="entry name" value="MFS"/>
    <property type="match status" value="1"/>
</dbReference>
<evidence type="ECO:0000256" key="4">
    <source>
        <dbReference type="ARBA" id="ARBA00022475"/>
    </source>
</evidence>
<dbReference type="GO" id="GO:0022857">
    <property type="term" value="F:transmembrane transporter activity"/>
    <property type="evidence" value="ECO:0007669"/>
    <property type="project" value="InterPro"/>
</dbReference>
<evidence type="ECO:0000259" key="9">
    <source>
        <dbReference type="PROSITE" id="PS50850"/>
    </source>
</evidence>
<evidence type="ECO:0000256" key="8">
    <source>
        <dbReference type="SAM" id="Phobius"/>
    </source>
</evidence>
<feature type="domain" description="Major facilitator superfamily (MFS) profile" evidence="9">
    <location>
        <begin position="10"/>
        <end position="459"/>
    </location>
</feature>
<dbReference type="Pfam" id="PF07690">
    <property type="entry name" value="MFS_1"/>
    <property type="match status" value="1"/>
</dbReference>
<evidence type="ECO:0000313" key="11">
    <source>
        <dbReference type="Proteomes" id="UP000479526"/>
    </source>
</evidence>
<evidence type="ECO:0000256" key="2">
    <source>
        <dbReference type="ARBA" id="ARBA00008537"/>
    </source>
</evidence>
<keyword evidence="7 8" id="KW-0472">Membrane</keyword>
<dbReference type="CDD" id="cd17321">
    <property type="entry name" value="MFS_MMR_MDR_like"/>
    <property type="match status" value="1"/>
</dbReference>
<feature type="transmembrane region" description="Helical" evidence="8">
    <location>
        <begin position="266"/>
        <end position="288"/>
    </location>
</feature>
<feature type="transmembrane region" description="Helical" evidence="8">
    <location>
        <begin position="52"/>
        <end position="68"/>
    </location>
</feature>
<accession>A0A7C9J0F9</accession>
<dbReference type="InterPro" id="IPR011701">
    <property type="entry name" value="MFS"/>
</dbReference>
<dbReference type="GO" id="GO:0005886">
    <property type="term" value="C:plasma membrane"/>
    <property type="evidence" value="ECO:0007669"/>
    <property type="project" value="UniProtKB-SubCell"/>
</dbReference>
<dbReference type="NCBIfam" id="TIGR00711">
    <property type="entry name" value="efflux_EmrB"/>
    <property type="match status" value="1"/>
</dbReference>
<gene>
    <name evidence="10" type="ORF">GT755_02770</name>
</gene>
<dbReference type="InterPro" id="IPR004638">
    <property type="entry name" value="EmrB-like"/>
</dbReference>
<feature type="transmembrane region" description="Helical" evidence="8">
    <location>
        <begin position="9"/>
        <end position="32"/>
    </location>
</feature>
<name>A0A7C9J0F9_9ACTN</name>
<organism evidence="10 11">
    <name type="scientific">Herbidospora solisilvae</name>
    <dbReference type="NCBI Taxonomy" id="2696284"/>
    <lineage>
        <taxon>Bacteria</taxon>
        <taxon>Bacillati</taxon>
        <taxon>Actinomycetota</taxon>
        <taxon>Actinomycetes</taxon>
        <taxon>Streptosporangiales</taxon>
        <taxon>Streptosporangiaceae</taxon>
        <taxon>Herbidospora</taxon>
    </lineage>
</organism>
<keyword evidence="5 8" id="KW-0812">Transmembrane</keyword>
<protein>
    <submittedName>
        <fullName evidence="10">DHA2 family efflux MFS transporter permease subunit</fullName>
    </submittedName>
</protein>
<dbReference type="PANTHER" id="PTHR42718">
    <property type="entry name" value="MAJOR FACILITATOR SUPERFAMILY MULTIDRUG TRANSPORTER MFSC"/>
    <property type="match status" value="1"/>
</dbReference>
<sequence length="476" mass="49527">MATCARPGVVLAICCVSVFIVGMDSSILNVALPAIKQAFDANISGAQWTLDAYTLTLASFLMLSASTADRIGRRKVFQTGLVVFTAGSLLCSLAPTLETLTVFRALQAVGGSMLNPVAMSIITNTFTEPRERARAIGVWGGVVGVSVAAGPLIGGALVEFVGWRSVFWVNVPIGIAAFVLAKLHVPESRAPHPRKIDPAGQILVIGTVFLLTFGIIEAPNTGWGSPQTLLSLLGSAVCLGALVVVERHRPEPLIDVRFFKAPPFAGATGIALLMYTAQGGFLIVNTLYLQVVRGFSPLEAGLSILPMPLLQALTGPISGRVVGRYGPRPSIVLGSAGSISAGLLAAVPADLPTGARMYLCYALMGFGLGWLNAAITTTAVSGMPNAQAGVAASIVSTMRQTGVTLGVAVVGSVVASHVTVLAAGPGFTAAYRISWAIIIACGALVLTIGLVTTGRWAQRAVYKQVHKHPLEKMWHP</sequence>
<dbReference type="RefSeq" id="WP_161478086.1">
    <property type="nucleotide sequence ID" value="NZ_WXEW01000001.1"/>
</dbReference>
<reference evidence="10 11" key="1">
    <citation type="submission" date="2020-01" db="EMBL/GenBank/DDBJ databases">
        <title>Herbidospora sp. NEAU-GS84 nov., a novel actinomycete isolated from soil.</title>
        <authorList>
            <person name="Han L."/>
        </authorList>
    </citation>
    <scope>NUCLEOTIDE SEQUENCE [LARGE SCALE GENOMIC DNA]</scope>
    <source>
        <strain evidence="10 11">NEAU-GS84</strain>
    </source>
</reference>
<keyword evidence="3" id="KW-0813">Transport</keyword>
<comment type="caution">
    <text evidence="10">The sequence shown here is derived from an EMBL/GenBank/DDBJ whole genome shotgun (WGS) entry which is preliminary data.</text>
</comment>
<comment type="similarity">
    <text evidence="2">Belongs to the major facilitator superfamily. EmrB family.</text>
</comment>
<keyword evidence="4" id="KW-1003">Cell membrane</keyword>
<dbReference type="SUPFAM" id="SSF103473">
    <property type="entry name" value="MFS general substrate transporter"/>
    <property type="match status" value="1"/>
</dbReference>
<feature type="transmembrane region" description="Helical" evidence="8">
    <location>
        <begin position="228"/>
        <end position="245"/>
    </location>
</feature>